<evidence type="ECO:0000256" key="3">
    <source>
        <dbReference type="ARBA" id="ARBA00022741"/>
    </source>
</evidence>
<dbReference type="GO" id="GO:0004467">
    <property type="term" value="F:long-chain fatty acid-CoA ligase activity"/>
    <property type="evidence" value="ECO:0007669"/>
    <property type="project" value="UniProtKB-EC"/>
</dbReference>
<dbReference type="SUPFAM" id="SSF56801">
    <property type="entry name" value="Acetyl-CoA synthetase-like"/>
    <property type="match status" value="1"/>
</dbReference>
<proteinExistence type="inferred from homology"/>
<evidence type="ECO:0000313" key="10">
    <source>
        <dbReference type="RefSeq" id="XP_013392775.1"/>
    </source>
</evidence>
<dbReference type="GO" id="GO:0005886">
    <property type="term" value="C:plasma membrane"/>
    <property type="evidence" value="ECO:0007669"/>
    <property type="project" value="TreeGrafter"/>
</dbReference>
<dbReference type="PANTHER" id="PTHR43272:SF83">
    <property type="entry name" value="ACYL-COA SYNTHETASE LONG-CHAIN, ISOFORM J"/>
    <property type="match status" value="1"/>
</dbReference>
<dbReference type="InterPro" id="IPR042099">
    <property type="entry name" value="ANL_N_sf"/>
</dbReference>
<keyword evidence="9" id="KW-1185">Reference proteome</keyword>
<dbReference type="GO" id="GO:0005811">
    <property type="term" value="C:lipid droplet"/>
    <property type="evidence" value="ECO:0007669"/>
    <property type="project" value="TreeGrafter"/>
</dbReference>
<keyword evidence="5" id="KW-0067">ATP-binding</keyword>
<dbReference type="Proteomes" id="UP000085678">
    <property type="component" value="Unplaced"/>
</dbReference>
<keyword evidence="4" id="KW-0443">Lipid metabolism</keyword>
<dbReference type="InterPro" id="IPR000873">
    <property type="entry name" value="AMP-dep_synth/lig_dom"/>
</dbReference>
<evidence type="ECO:0000256" key="6">
    <source>
        <dbReference type="ARBA" id="ARBA00026121"/>
    </source>
</evidence>
<dbReference type="OrthoDB" id="1700726at2759"/>
<dbReference type="InterPro" id="IPR020845">
    <property type="entry name" value="AMP-binding_CS"/>
</dbReference>
<dbReference type="STRING" id="7574.A0A1S3I3C9"/>
<reference evidence="10 11" key="1">
    <citation type="submission" date="2025-04" db="UniProtKB">
        <authorList>
            <consortium name="RefSeq"/>
        </authorList>
    </citation>
    <scope>IDENTIFICATION</scope>
    <source>
        <tissue evidence="10 11">Gonads</tissue>
    </source>
</reference>
<comment type="similarity">
    <text evidence="1">Belongs to the ATP-dependent AMP-binding enzyme family.</text>
</comment>
<protein>
    <recommendedName>
        <fullName evidence="6">long-chain-fatty-acid--CoA ligase</fullName>
        <ecNumber evidence="6">6.2.1.3</ecNumber>
    </recommendedName>
</protein>
<dbReference type="PANTHER" id="PTHR43272">
    <property type="entry name" value="LONG-CHAIN-FATTY-ACID--COA LIGASE"/>
    <property type="match status" value="1"/>
</dbReference>
<dbReference type="GeneID" id="106160660"/>
<keyword evidence="4" id="KW-0276">Fatty acid metabolism</keyword>
<dbReference type="AlphaFoldDB" id="A0A1S3I3C9"/>
<gene>
    <name evidence="10 11" type="primary">LOC106160660</name>
</gene>
<dbReference type="KEGG" id="lak:106160660"/>
<keyword evidence="2" id="KW-0436">Ligase</keyword>
<evidence type="ECO:0000256" key="7">
    <source>
        <dbReference type="ARBA" id="ARBA00036813"/>
    </source>
</evidence>
<dbReference type="GO" id="GO:0005524">
    <property type="term" value="F:ATP binding"/>
    <property type="evidence" value="ECO:0007669"/>
    <property type="project" value="UniProtKB-KW"/>
</dbReference>
<evidence type="ECO:0000259" key="8">
    <source>
        <dbReference type="Pfam" id="PF00501"/>
    </source>
</evidence>
<dbReference type="GO" id="GO:0005783">
    <property type="term" value="C:endoplasmic reticulum"/>
    <property type="evidence" value="ECO:0007669"/>
    <property type="project" value="TreeGrafter"/>
</dbReference>
<evidence type="ECO:0000256" key="4">
    <source>
        <dbReference type="ARBA" id="ARBA00022832"/>
    </source>
</evidence>
<dbReference type="SMR" id="A0A1S3I3C9"/>
<evidence type="ECO:0000256" key="1">
    <source>
        <dbReference type="ARBA" id="ARBA00006432"/>
    </source>
</evidence>
<dbReference type="GO" id="GO:0035336">
    <property type="term" value="P:long-chain fatty-acyl-CoA metabolic process"/>
    <property type="evidence" value="ECO:0007669"/>
    <property type="project" value="TreeGrafter"/>
</dbReference>
<organism evidence="9 10">
    <name type="scientific">Lingula anatina</name>
    <name type="common">Brachiopod</name>
    <name type="synonym">Lingula unguis</name>
    <dbReference type="NCBI Taxonomy" id="7574"/>
    <lineage>
        <taxon>Eukaryota</taxon>
        <taxon>Metazoa</taxon>
        <taxon>Spiralia</taxon>
        <taxon>Lophotrochozoa</taxon>
        <taxon>Brachiopoda</taxon>
        <taxon>Linguliformea</taxon>
        <taxon>Lingulata</taxon>
        <taxon>Lingulida</taxon>
        <taxon>Linguloidea</taxon>
        <taxon>Lingulidae</taxon>
        <taxon>Lingula</taxon>
    </lineage>
</organism>
<dbReference type="GO" id="GO:0030182">
    <property type="term" value="P:neuron differentiation"/>
    <property type="evidence" value="ECO:0007669"/>
    <property type="project" value="TreeGrafter"/>
</dbReference>
<comment type="catalytic activity">
    <reaction evidence="7">
        <text>a long-chain fatty acid + ATP + CoA = a long-chain fatty acyl-CoA + AMP + diphosphate</text>
        <dbReference type="Rhea" id="RHEA:15421"/>
        <dbReference type="ChEBI" id="CHEBI:30616"/>
        <dbReference type="ChEBI" id="CHEBI:33019"/>
        <dbReference type="ChEBI" id="CHEBI:57287"/>
        <dbReference type="ChEBI" id="CHEBI:57560"/>
        <dbReference type="ChEBI" id="CHEBI:83139"/>
        <dbReference type="ChEBI" id="CHEBI:456215"/>
        <dbReference type="EC" id="6.2.1.3"/>
    </reaction>
</comment>
<dbReference type="Gene3D" id="3.40.50.12780">
    <property type="entry name" value="N-terminal domain of ligase-like"/>
    <property type="match status" value="1"/>
</dbReference>
<accession>A0A1S3I3C9</accession>
<dbReference type="Pfam" id="PF00501">
    <property type="entry name" value="AMP-binding"/>
    <property type="match status" value="1"/>
</dbReference>
<dbReference type="RefSeq" id="XP_013392775.1">
    <property type="nucleotide sequence ID" value="XM_013537321.1"/>
</dbReference>
<feature type="domain" description="AMP-dependent synthetase/ligase" evidence="8">
    <location>
        <begin position="113"/>
        <end position="531"/>
    </location>
</feature>
<evidence type="ECO:0000313" key="11">
    <source>
        <dbReference type="RefSeq" id="XP_013392776.1"/>
    </source>
</evidence>
<evidence type="ECO:0000256" key="2">
    <source>
        <dbReference type="ARBA" id="ARBA00022598"/>
    </source>
</evidence>
<evidence type="ECO:0000313" key="9">
    <source>
        <dbReference type="Proteomes" id="UP000085678"/>
    </source>
</evidence>
<name>A0A1S3I3C9_LINAN</name>
<sequence length="711" mass="78739">MPDIFANVAVGIIKGLVYAYDFVTWPIYFLVFSPVYKLSKSNRIKARPENDDPGKPWRSVDSDHLVTTLIPGCDTVDELFKRAVDNYGPNRCLGKRELLSEEDEKQPSGKVFKKAIFGKYSWWNYEEVYEKVTNFGAGLLSLGLKPGEKIVIFAETSPEWIIAAQACLKYNFPIVTLYATLGEEAVQYGVNETEVSIVITSYAQVHKFKDTLPNMPTVQHIIYIEHPDHSKTPDTKEFPTNVRVHSMQAVEQEGANNKIEEGTYPKTKSSDLAVIMYTSGSTGPPKGVLLSHGNLMSAIAGQCNRVGHLGLGDVYIAYLPLAHVLELTAELACLAHGVALGYSSPQTITDQSTRIKRGSKGDATVLKPTLLAAVPLIADRLYKNVWEKVNEGSLFSRKLFHFAYNYKLAKYESGNSTPIIDRLVFKRVRAILGGRLRLMLCGGAPLSADSQRFMNILFCCPVGQGYGLTETAGAGTVHEATDRSTGRVGAPVICCQVLLRDWEEGGYTPYDEPNPRGEILIGGGNVAMGYYKNEEKTTEDFLTIDGIRYFCTGDIGEFKEDGCLQIIDRKKDLVKLQAGEYVSLSKVETALKMHPLIDNVCLYGDSGQNYTVALICPNMKNLKQLASGLGLDTGDMDSVCHSKIVEKEMMKAVNEEGKKAKLNRSEIPQKVTVVSDQWTPDEGLVTDAFKLKRKPIFNKYEGLIKAMYNSK</sequence>
<keyword evidence="3" id="KW-0547">Nucleotide-binding</keyword>
<dbReference type="PROSITE" id="PS00455">
    <property type="entry name" value="AMP_BINDING"/>
    <property type="match status" value="1"/>
</dbReference>
<evidence type="ECO:0000256" key="5">
    <source>
        <dbReference type="ARBA" id="ARBA00022840"/>
    </source>
</evidence>
<dbReference type="RefSeq" id="XP_013392776.1">
    <property type="nucleotide sequence ID" value="XM_013537322.1"/>
</dbReference>
<dbReference type="EC" id="6.2.1.3" evidence="6"/>